<gene>
    <name evidence="3" type="ORF">UFOVP36_59</name>
</gene>
<keyword evidence="3" id="KW-0378">Hydrolase</keyword>
<reference evidence="3" key="1">
    <citation type="submission" date="2020-04" db="EMBL/GenBank/DDBJ databases">
        <authorList>
            <person name="Chiriac C."/>
            <person name="Salcher M."/>
            <person name="Ghai R."/>
            <person name="Kavagutti S V."/>
        </authorList>
    </citation>
    <scope>NUCLEOTIDE SEQUENCE</scope>
</reference>
<feature type="domain" description="Nudix hydrolase" evidence="2">
    <location>
        <begin position="173"/>
        <end position="296"/>
    </location>
</feature>
<evidence type="ECO:0000256" key="1">
    <source>
        <dbReference type="SAM" id="MobiDB-lite"/>
    </source>
</evidence>
<dbReference type="Pfam" id="PF00293">
    <property type="entry name" value="NUDIX"/>
    <property type="match status" value="1"/>
</dbReference>
<dbReference type="SUPFAM" id="SSF56399">
    <property type="entry name" value="ADP-ribosylation"/>
    <property type="match status" value="1"/>
</dbReference>
<dbReference type="Gene3D" id="3.90.79.10">
    <property type="entry name" value="Nucleoside Triphosphate Pyrophosphohydrolase"/>
    <property type="match status" value="1"/>
</dbReference>
<protein>
    <submittedName>
        <fullName evidence="3">Nudix_Hydrolase domain containing protein</fullName>
    </submittedName>
</protein>
<dbReference type="CDD" id="cd02883">
    <property type="entry name" value="NUDIX_Hydrolase"/>
    <property type="match status" value="1"/>
</dbReference>
<dbReference type="PROSITE" id="PS51462">
    <property type="entry name" value="NUDIX"/>
    <property type="match status" value="1"/>
</dbReference>
<dbReference type="InterPro" id="IPR015797">
    <property type="entry name" value="NUDIX_hydrolase-like_dom_sf"/>
</dbReference>
<evidence type="ECO:0000259" key="2">
    <source>
        <dbReference type="PROSITE" id="PS51462"/>
    </source>
</evidence>
<accession>A0A6J5KR45</accession>
<feature type="region of interest" description="Disordered" evidence="1">
    <location>
        <begin position="80"/>
        <end position="125"/>
    </location>
</feature>
<dbReference type="PROSITE" id="PS51996">
    <property type="entry name" value="TR_MART"/>
    <property type="match status" value="1"/>
</dbReference>
<dbReference type="GO" id="GO:0005576">
    <property type="term" value="C:extracellular region"/>
    <property type="evidence" value="ECO:0007669"/>
    <property type="project" value="InterPro"/>
</dbReference>
<dbReference type="InterPro" id="IPR000086">
    <property type="entry name" value="NUDIX_hydrolase_dom"/>
</dbReference>
<name>A0A6J5KR45_9CAUD</name>
<organism evidence="3">
    <name type="scientific">uncultured Caudovirales phage</name>
    <dbReference type="NCBI Taxonomy" id="2100421"/>
    <lineage>
        <taxon>Viruses</taxon>
        <taxon>Duplodnaviria</taxon>
        <taxon>Heunggongvirae</taxon>
        <taxon>Uroviricota</taxon>
        <taxon>Caudoviricetes</taxon>
        <taxon>Peduoviridae</taxon>
        <taxon>Maltschvirus</taxon>
        <taxon>Maltschvirus maltsch</taxon>
    </lineage>
</organism>
<dbReference type="EMBL" id="LR796164">
    <property type="protein sequence ID" value="CAB4122530.1"/>
    <property type="molecule type" value="Genomic_DNA"/>
</dbReference>
<proteinExistence type="predicted"/>
<sequence>MASSLEAIKAKFALIRLKLALEKSGAGKSGAGNYTRYPAGNNKGGQFAPKGTGAGGSALVQQTPHGGATFIETGWKGSGMWAKPSAPPAGAKPHPQTNDQGKPVSIDYPSKASHQSTWTDRTKSAVFTPGGDAPATLNGVAMKTWNPPAEGWSSVKGTNPALDLDTPFVPHPTKNTGAGVMIVEPDGRLWLTRPTNAFGGYQNTYPKGTAESGLTLQQNAIKEAHEETGLKVQITGILGDFERDTSKARFYIARRVGGTPKDMGWESQAMTLATLKDARKLLNRTHDRAMLDELEDLMSFGKAKGGGGGSKGGGGGSWTTQARWPGGSALGGQWKAMGADGITLAPTVAGGLTGSNAIYQKTMGAASAALSSGDVGPVKAAIAKFSDKAAQFAAGVKGASHIKWGAQVHQWATQAVADHEAKTKATASVDAIAGPKTLSSFGLSVGAKPGGSNPGAMYQEGGDKWLVKGNAKANQVTPQQSDDRAKNEVLASKLMLAAGVGAPDMKLVDLEGKFGGGLGVASKMVEGATSLLGGPNPIEKSLVKMDFAVHAWLANYDVLGMGYDNTVIQGGKAINIDPGGALLFRAQGLPKDLAAHGGVLDPKAPEFETMRQNTSEQVAVFGSMTKFQLHQAAKKLANISDATIRKLVTTYGPGDAAFQKKLADNLIQRKYAIMDKVGFTAAQQAGIVSLTDFETAPKPERVKSTVDQKAVEVEAKAISAAAPKVDIPEKPTFNSSFKSADKFYDGMVKKFEAAHASGNMAALKEAATGGKYVNGLPWKPGTTNGIKIANYYNALVADLEIKAASTTVAAAKVADAVLSKPVPVPETNTMTPPAGGAMPNFEAAKATSDNKNASSHNPKVDLIAKTAMAGDVKGLLSMKFGTNYYAQKQVKLANDALAALGSPHTVAKGQAANSHPALFGGATLQAATAAAAMVKTPLPMTSTVPEKATEAVKESIKANKKKDWLNLKPGEKVIEQGEKFGVKYAKIETPPKGFKPQDIPNQPDFFASGNQGPTGTWKSSQESVNKANNDAVNLIHAIATNHHLPNGQSHVDAIKNIQFPVLDKATGQYGTKTIGIADHPAGDVKSYHAQVLAELEAQTKGGFKTVQSGTFTSGYENVAKGLAETHAAIPYSAIKNANRAADYVVLSKDAAASLPMPENGAFKEINPSLKEAKAFGTKSKSAFAALNSTEQSNAKAYTGGSYSNWNDALRNGEVDSYHFDNAQPMVKALAKAAVDIPSGTILWRGIGVGQSTFESVVGGIIQDGSFNSSSYGDRPAFEHQSTWLKIHIAGPGVKAISATSFSNYGTKEREIIIQNGVRYAVLKVTHHKTYKTTSGDVYYNKTIVELLALPHQP</sequence>
<dbReference type="SUPFAM" id="SSF55811">
    <property type="entry name" value="Nudix"/>
    <property type="match status" value="1"/>
</dbReference>
<dbReference type="GO" id="GO:0016787">
    <property type="term" value="F:hydrolase activity"/>
    <property type="evidence" value="ECO:0007669"/>
    <property type="project" value="UniProtKB-KW"/>
</dbReference>
<dbReference type="InterPro" id="IPR003540">
    <property type="entry name" value="ADP-ribosyltransferase"/>
</dbReference>
<dbReference type="Gene3D" id="3.90.176.10">
    <property type="entry name" value="Toxin ADP-ribosyltransferase, Chain A, domain 1"/>
    <property type="match status" value="1"/>
</dbReference>
<dbReference type="Pfam" id="PF03496">
    <property type="entry name" value="ADPrib_exo_Tox"/>
    <property type="match status" value="1"/>
</dbReference>
<feature type="compositionally biased region" description="Low complexity" evidence="1">
    <location>
        <begin position="82"/>
        <end position="95"/>
    </location>
</feature>
<evidence type="ECO:0000313" key="3">
    <source>
        <dbReference type="EMBL" id="CAB4122530.1"/>
    </source>
</evidence>